<dbReference type="OrthoDB" id="9815825at2"/>
<dbReference type="PANTHER" id="PTHR43249">
    <property type="entry name" value="UDP-N-ACETYL-2-AMINO-2-DEOXY-D-GLUCURONATE OXIDASE"/>
    <property type="match status" value="1"/>
</dbReference>
<dbReference type="GO" id="GO:0000166">
    <property type="term" value="F:nucleotide binding"/>
    <property type="evidence" value="ECO:0007669"/>
    <property type="project" value="InterPro"/>
</dbReference>
<evidence type="ECO:0000259" key="3">
    <source>
        <dbReference type="Pfam" id="PF22725"/>
    </source>
</evidence>
<dbReference type="PANTHER" id="PTHR43249:SF1">
    <property type="entry name" value="D-GLUCOSIDE 3-DEHYDROGENASE"/>
    <property type="match status" value="1"/>
</dbReference>
<keyword evidence="5" id="KW-1185">Reference proteome</keyword>
<feature type="domain" description="Gfo/Idh/MocA-like oxidoreductase N-terminal" evidence="2">
    <location>
        <begin position="9"/>
        <end position="127"/>
    </location>
</feature>
<sequence length="378" mass="39723">MSATERIAAAIIGCGVIGVTHARAIRALPGIATVALVDGRRDAAEALAQQIVDSGAERPRVFGDLGELIASGLHCDLVVVATPSGLHVELGVAALEAGMHVVIEKPIDVDVARARKLGAAAARAPHLVCTVISQHRYDAGNRFLARTIADGRLGRVTSAIASVPWWRSQEYYDSGSWRGTWRLDGGGALMNQGVHTVDVLLWMLGRPVTVSADIALLAHEGVEVEDTATASIRFDSGALAVLHATTAAYPGLGTRLQVMGTDGTAIVEDDDLAYLHTASGETAGRDRADHSAAAGIPEIELPELLTETDDFTRGHIRQYLDVLEALATGRPPRVTVDDALLALATVRAVYVSAVTATRVSIDDVLAGRHDDVTAALPD</sequence>
<evidence type="ECO:0000313" key="5">
    <source>
        <dbReference type="Proteomes" id="UP000228758"/>
    </source>
</evidence>
<dbReference type="SUPFAM" id="SSF55347">
    <property type="entry name" value="Glyceraldehyde-3-phosphate dehydrogenase-like, C-terminal domain"/>
    <property type="match status" value="1"/>
</dbReference>
<dbReference type="InterPro" id="IPR055170">
    <property type="entry name" value="GFO_IDH_MocA-like_dom"/>
</dbReference>
<dbReference type="Gene3D" id="3.40.50.720">
    <property type="entry name" value="NAD(P)-binding Rossmann-like Domain"/>
    <property type="match status" value="1"/>
</dbReference>
<dbReference type="Pfam" id="PF01408">
    <property type="entry name" value="GFO_IDH_MocA"/>
    <property type="match status" value="1"/>
</dbReference>
<keyword evidence="1" id="KW-0520">NAD</keyword>
<reference evidence="4 5" key="1">
    <citation type="submission" date="2017-11" db="EMBL/GenBank/DDBJ databases">
        <title>Genomic Encyclopedia of Archaeal and Bacterial Type Strains, Phase II (KMG-II): From Individual Species to Whole Genera.</title>
        <authorList>
            <person name="Goeker M."/>
        </authorList>
    </citation>
    <scope>NUCLEOTIDE SEQUENCE [LARGE SCALE GENOMIC DNA]</scope>
    <source>
        <strain evidence="4 5">DSM 27393</strain>
    </source>
</reference>
<dbReference type="Gene3D" id="3.30.360.10">
    <property type="entry name" value="Dihydrodipicolinate Reductase, domain 2"/>
    <property type="match status" value="1"/>
</dbReference>
<dbReference type="RefSeq" id="WP_100363135.1">
    <property type="nucleotide sequence ID" value="NZ_PGFF01000001.1"/>
</dbReference>
<dbReference type="SUPFAM" id="SSF51735">
    <property type="entry name" value="NAD(P)-binding Rossmann-fold domains"/>
    <property type="match status" value="1"/>
</dbReference>
<feature type="domain" description="GFO/IDH/MocA-like oxidoreductase" evidence="3">
    <location>
        <begin position="144"/>
        <end position="265"/>
    </location>
</feature>
<evidence type="ECO:0000259" key="2">
    <source>
        <dbReference type="Pfam" id="PF01408"/>
    </source>
</evidence>
<accession>A0A2M9CFW7</accession>
<dbReference type="InterPro" id="IPR052515">
    <property type="entry name" value="Gfo/Idh/MocA_Oxidoreductase"/>
</dbReference>
<dbReference type="AlphaFoldDB" id="A0A2M9CFW7"/>
<dbReference type="Proteomes" id="UP000228758">
    <property type="component" value="Unassembled WGS sequence"/>
</dbReference>
<protein>
    <submittedName>
        <fullName evidence="4">Putative dehydrogenase</fullName>
    </submittedName>
</protein>
<evidence type="ECO:0000313" key="4">
    <source>
        <dbReference type="EMBL" id="PJJ70745.1"/>
    </source>
</evidence>
<dbReference type="InterPro" id="IPR036291">
    <property type="entry name" value="NAD(P)-bd_dom_sf"/>
</dbReference>
<gene>
    <name evidence="4" type="ORF">CLV46_0271</name>
</gene>
<dbReference type="Pfam" id="PF22725">
    <property type="entry name" value="GFO_IDH_MocA_C3"/>
    <property type="match status" value="1"/>
</dbReference>
<organism evidence="4 5">
    <name type="scientific">Diaminobutyricimonas aerilata</name>
    <dbReference type="NCBI Taxonomy" id="1162967"/>
    <lineage>
        <taxon>Bacteria</taxon>
        <taxon>Bacillati</taxon>
        <taxon>Actinomycetota</taxon>
        <taxon>Actinomycetes</taxon>
        <taxon>Micrococcales</taxon>
        <taxon>Microbacteriaceae</taxon>
        <taxon>Diaminobutyricimonas</taxon>
    </lineage>
</organism>
<dbReference type="InterPro" id="IPR000683">
    <property type="entry name" value="Gfo/Idh/MocA-like_OxRdtase_N"/>
</dbReference>
<dbReference type="EMBL" id="PGFF01000001">
    <property type="protein sequence ID" value="PJJ70745.1"/>
    <property type="molecule type" value="Genomic_DNA"/>
</dbReference>
<comment type="caution">
    <text evidence="4">The sequence shown here is derived from an EMBL/GenBank/DDBJ whole genome shotgun (WGS) entry which is preliminary data.</text>
</comment>
<evidence type="ECO:0000256" key="1">
    <source>
        <dbReference type="ARBA" id="ARBA00023027"/>
    </source>
</evidence>
<name>A0A2M9CFW7_9MICO</name>
<proteinExistence type="predicted"/>